<organism evidence="3 4">
    <name type="scientific">Paramuricea clavata</name>
    <name type="common">Red gorgonian</name>
    <name type="synonym">Violescent sea-whip</name>
    <dbReference type="NCBI Taxonomy" id="317549"/>
    <lineage>
        <taxon>Eukaryota</taxon>
        <taxon>Metazoa</taxon>
        <taxon>Cnidaria</taxon>
        <taxon>Anthozoa</taxon>
        <taxon>Octocorallia</taxon>
        <taxon>Malacalcyonacea</taxon>
        <taxon>Plexauridae</taxon>
        <taxon>Paramuricea</taxon>
    </lineage>
</organism>
<comment type="caution">
    <text evidence="3">The sequence shown here is derived from an EMBL/GenBank/DDBJ whole genome shotgun (WGS) entry which is preliminary data.</text>
</comment>
<dbReference type="AlphaFoldDB" id="A0A6S7J9D1"/>
<dbReference type="PANTHER" id="PTHR36191">
    <property type="entry name" value="ENDO/EXONUCLEASE/PHOSPHATASE DOMAIN-CONTAINING PROTEIN-RELATED"/>
    <property type="match status" value="1"/>
</dbReference>
<dbReference type="OrthoDB" id="5987694at2759"/>
<dbReference type="PANTHER" id="PTHR36191:SF4">
    <property type="entry name" value="VWFD DOMAIN-CONTAINING PROTEIN"/>
    <property type="match status" value="1"/>
</dbReference>
<evidence type="ECO:0000256" key="2">
    <source>
        <dbReference type="ARBA" id="ARBA00023157"/>
    </source>
</evidence>
<evidence type="ECO:0000256" key="1">
    <source>
        <dbReference type="ARBA" id="ARBA00022729"/>
    </source>
</evidence>
<sequence>MASTAVLFCFLVLHCITALNGQCGHLRYTTIRNIRRSTAYNATYDLCDRGLIQDGSWYRFKSVAGNKMPEFNPGINHCGTFIPIWMNGKHPTTPGVEVDRTACAPVPWLSPVGCGDHFNIKVINCRGFFLYKLKEPKKCTYAYCAGTKLQKGCSSDGTSIPVCPGVVPVIMRPKARPDNKPQRESVALRCYWNYPYDASHVQFHVRWFRDSNDTQHAVEHKFNGTATRKNYENLYNAIFYTDATNTIVIRNPTGYEWNKKVFCKVRGKFHGGNWSVWKSSKTVFTGIAVHPRTIYLHECERDKEVFVSLRPHLPIRGRPFKFEIFYDGSKHQNVVGKICVRGTEVQRRCVSELTNRHSIYRPSWIRITAICPKTDSARTTNEVDVDFHNALISLTSRGTKLCKSTTDPNIYTFDNRYYNPGKAGKEGTFRLYRNRYSGTEVQARLDKCCNCGVAIKEGYYFKIIELCSSIMAGDPIIIAKTRYTSDMAKNGFYTERASKDFNAGESIIVSSEA</sequence>
<dbReference type="PROSITE" id="PS50835">
    <property type="entry name" value="IG_LIKE"/>
    <property type="match status" value="1"/>
</dbReference>
<dbReference type="Proteomes" id="UP001152795">
    <property type="component" value="Unassembled WGS sequence"/>
</dbReference>
<accession>A0A6S7J9D1</accession>
<keyword evidence="1" id="KW-0732">Signal</keyword>
<dbReference type="InterPro" id="IPR007110">
    <property type="entry name" value="Ig-like_dom"/>
</dbReference>
<dbReference type="Pfam" id="PF23283">
    <property type="entry name" value="D8C_UMOD"/>
    <property type="match status" value="1"/>
</dbReference>
<dbReference type="InterPro" id="IPR057774">
    <property type="entry name" value="D8C_UMOD/GP2/OIT3-like"/>
</dbReference>
<dbReference type="EMBL" id="CACRXK020008034">
    <property type="protein sequence ID" value="CAB4013822.1"/>
    <property type="molecule type" value="Genomic_DNA"/>
</dbReference>
<proteinExistence type="predicted"/>
<evidence type="ECO:0000313" key="3">
    <source>
        <dbReference type="EMBL" id="CAB4013822.1"/>
    </source>
</evidence>
<keyword evidence="2" id="KW-1015">Disulfide bond</keyword>
<keyword evidence="4" id="KW-1185">Reference proteome</keyword>
<name>A0A6S7J9D1_PARCT</name>
<protein>
    <submittedName>
        <fullName evidence="3">von Willebrand factor D and EGF domain-containing -like</fullName>
    </submittedName>
</protein>
<gene>
    <name evidence="3" type="ORF">PACLA_8A049400</name>
</gene>
<reference evidence="3" key="1">
    <citation type="submission" date="2020-04" db="EMBL/GenBank/DDBJ databases">
        <authorList>
            <person name="Alioto T."/>
            <person name="Alioto T."/>
            <person name="Gomez Garrido J."/>
        </authorList>
    </citation>
    <scope>NUCLEOTIDE SEQUENCE</scope>
    <source>
        <strain evidence="3">A484AB</strain>
    </source>
</reference>
<evidence type="ECO:0000313" key="4">
    <source>
        <dbReference type="Proteomes" id="UP001152795"/>
    </source>
</evidence>